<keyword evidence="3" id="KW-1185">Reference proteome</keyword>
<dbReference type="OMA" id="CETWILE"/>
<protein>
    <submittedName>
        <fullName evidence="2">Uncharacterized protein</fullName>
    </submittedName>
</protein>
<dbReference type="InParanoid" id="G4Z1B8"/>
<evidence type="ECO:0000313" key="2">
    <source>
        <dbReference type="EMBL" id="EGZ25266.1"/>
    </source>
</evidence>
<gene>
    <name evidence="2" type="ORF">PHYSODRAFT_479071</name>
</gene>
<accession>G4Z1B8</accession>
<dbReference type="AlphaFoldDB" id="G4Z1B8"/>
<dbReference type="RefSeq" id="XP_009520554.1">
    <property type="nucleotide sequence ID" value="XM_009522259.1"/>
</dbReference>
<name>G4Z1B8_PHYSP</name>
<proteinExistence type="predicted"/>
<dbReference type="KEGG" id="psoj:PHYSODRAFT_479071"/>
<organism evidence="2 3">
    <name type="scientific">Phytophthora sojae (strain P6497)</name>
    <name type="common">Soybean stem and root rot agent</name>
    <name type="synonym">Phytophthora megasperma f. sp. glycines</name>
    <dbReference type="NCBI Taxonomy" id="1094619"/>
    <lineage>
        <taxon>Eukaryota</taxon>
        <taxon>Sar</taxon>
        <taxon>Stramenopiles</taxon>
        <taxon>Oomycota</taxon>
        <taxon>Peronosporomycetes</taxon>
        <taxon>Peronosporales</taxon>
        <taxon>Peronosporaceae</taxon>
        <taxon>Phytophthora</taxon>
    </lineage>
</organism>
<evidence type="ECO:0000313" key="3">
    <source>
        <dbReference type="Proteomes" id="UP000002640"/>
    </source>
</evidence>
<sequence>MPPRATGGSQSTVPPRKRKKRADRKEAAYNRAVELLGEEKVQEIRREWDSLETEFGGREWEQSEGVILQLLQQGLSERVIRAILSVGGSRAPRLRKVLKEGIDTLHTRRSRAAPAHAFSDSDLATFKNHCLTWILEDGFPCPHRRPRQFFNEPGLTWKVVHARYEADVKREDPNARTMSYSRFIQYVHKLYPGVHLSRTTEDDCDCSTRLDI</sequence>
<feature type="region of interest" description="Disordered" evidence="1">
    <location>
        <begin position="1"/>
        <end position="25"/>
    </location>
</feature>
<dbReference type="EMBL" id="JH159152">
    <property type="protein sequence ID" value="EGZ25266.1"/>
    <property type="molecule type" value="Genomic_DNA"/>
</dbReference>
<dbReference type="GeneID" id="20655086"/>
<evidence type="ECO:0000256" key="1">
    <source>
        <dbReference type="SAM" id="MobiDB-lite"/>
    </source>
</evidence>
<reference evidence="2 3" key="1">
    <citation type="journal article" date="2006" name="Science">
        <title>Phytophthora genome sequences uncover evolutionary origins and mechanisms of pathogenesis.</title>
        <authorList>
            <person name="Tyler B.M."/>
            <person name="Tripathy S."/>
            <person name="Zhang X."/>
            <person name="Dehal P."/>
            <person name="Jiang R.H."/>
            <person name="Aerts A."/>
            <person name="Arredondo F.D."/>
            <person name="Baxter L."/>
            <person name="Bensasson D."/>
            <person name="Beynon J.L."/>
            <person name="Chapman J."/>
            <person name="Damasceno C.M."/>
            <person name="Dorrance A.E."/>
            <person name="Dou D."/>
            <person name="Dickerman A.W."/>
            <person name="Dubchak I.L."/>
            <person name="Garbelotto M."/>
            <person name="Gijzen M."/>
            <person name="Gordon S.G."/>
            <person name="Govers F."/>
            <person name="Grunwald N.J."/>
            <person name="Huang W."/>
            <person name="Ivors K.L."/>
            <person name="Jones R.W."/>
            <person name="Kamoun S."/>
            <person name="Krampis K."/>
            <person name="Lamour K.H."/>
            <person name="Lee M.K."/>
            <person name="McDonald W.H."/>
            <person name="Medina M."/>
            <person name="Meijer H.J."/>
            <person name="Nordberg E.K."/>
            <person name="Maclean D.J."/>
            <person name="Ospina-Giraldo M.D."/>
            <person name="Morris P.F."/>
            <person name="Phuntumart V."/>
            <person name="Putnam N.H."/>
            <person name="Rash S."/>
            <person name="Rose J.K."/>
            <person name="Sakihama Y."/>
            <person name="Salamov A.A."/>
            <person name="Savidor A."/>
            <person name="Scheuring C.F."/>
            <person name="Smith B.M."/>
            <person name="Sobral B.W."/>
            <person name="Terry A."/>
            <person name="Torto-Alalibo T.A."/>
            <person name="Win J."/>
            <person name="Xu Z."/>
            <person name="Zhang H."/>
            <person name="Grigoriev I.V."/>
            <person name="Rokhsar D.S."/>
            <person name="Boore J.L."/>
        </authorList>
    </citation>
    <scope>NUCLEOTIDE SEQUENCE [LARGE SCALE GENOMIC DNA]</scope>
    <source>
        <strain evidence="2 3">P6497</strain>
    </source>
</reference>
<dbReference type="Proteomes" id="UP000002640">
    <property type="component" value="Unassembled WGS sequence"/>
</dbReference>